<dbReference type="OrthoDB" id="9922773at2759"/>
<protein>
    <submittedName>
        <fullName evidence="1">Uncharacterized protein</fullName>
    </submittedName>
</protein>
<dbReference type="STRING" id="98765.A0A2R6S6Y2"/>
<organism evidence="1 2">
    <name type="scientific">Hermanssonia centrifuga</name>
    <dbReference type="NCBI Taxonomy" id="98765"/>
    <lineage>
        <taxon>Eukaryota</taxon>
        <taxon>Fungi</taxon>
        <taxon>Dikarya</taxon>
        <taxon>Basidiomycota</taxon>
        <taxon>Agaricomycotina</taxon>
        <taxon>Agaricomycetes</taxon>
        <taxon>Polyporales</taxon>
        <taxon>Meruliaceae</taxon>
        <taxon>Hermanssonia</taxon>
    </lineage>
</organism>
<dbReference type="Proteomes" id="UP000186601">
    <property type="component" value="Unassembled WGS sequence"/>
</dbReference>
<evidence type="ECO:0000313" key="2">
    <source>
        <dbReference type="Proteomes" id="UP000186601"/>
    </source>
</evidence>
<keyword evidence="2" id="KW-1185">Reference proteome</keyword>
<comment type="caution">
    <text evidence="1">The sequence shown here is derived from an EMBL/GenBank/DDBJ whole genome shotgun (WGS) entry which is preliminary data.</text>
</comment>
<dbReference type="EMBL" id="MLYV02000010">
    <property type="protein sequence ID" value="PSS38037.1"/>
    <property type="molecule type" value="Genomic_DNA"/>
</dbReference>
<evidence type="ECO:0000313" key="1">
    <source>
        <dbReference type="EMBL" id="PSS38037.1"/>
    </source>
</evidence>
<accession>A0A2R6S6Y2</accession>
<sequence>MARLLEKHPVRSCGACDELAKFTAEPIGNALVNASITDVPHSLILNLNSLNSMLIEIERRPDAPTRALSFRMTRGEVLTRDDFTRGIMKGMRSSKEQIESWTRNSRGDPSHTLQICIIFEKHIRCIWASFTEGDLEACRAVDKQEANMVAVLWEEALKTKIDSGQA</sequence>
<proteinExistence type="predicted"/>
<name>A0A2R6S6Y2_9APHY</name>
<dbReference type="AlphaFoldDB" id="A0A2R6S6Y2"/>
<gene>
    <name evidence="1" type="ORF">PHLCEN_2v122</name>
</gene>
<reference evidence="1 2" key="1">
    <citation type="submission" date="2018-02" db="EMBL/GenBank/DDBJ databases">
        <title>Genome sequence of the basidiomycete white-rot fungus Phlebia centrifuga.</title>
        <authorList>
            <person name="Granchi Z."/>
            <person name="Peng M."/>
            <person name="de Vries R.P."/>
            <person name="Hilden K."/>
            <person name="Makela M.R."/>
            <person name="Grigoriev I."/>
            <person name="Riley R."/>
        </authorList>
    </citation>
    <scope>NUCLEOTIDE SEQUENCE [LARGE SCALE GENOMIC DNA]</scope>
    <source>
        <strain evidence="1 2">FBCC195</strain>
    </source>
</reference>